<sequence>MMDAVRTSKDVLHAEILWRLKVVISHYCYRYSSVMGKLFSSMFLDSVIARRFFVVRKSLLISAISD</sequence>
<protein>
    <submittedName>
        <fullName evidence="1">Uncharacterized protein</fullName>
    </submittedName>
</protein>
<name>A0A087UMY2_STEMI</name>
<feature type="non-terminal residue" evidence="1">
    <location>
        <position position="66"/>
    </location>
</feature>
<reference evidence="1 2" key="1">
    <citation type="submission" date="2013-11" db="EMBL/GenBank/DDBJ databases">
        <title>Genome sequencing of Stegodyphus mimosarum.</title>
        <authorList>
            <person name="Bechsgaard J."/>
        </authorList>
    </citation>
    <scope>NUCLEOTIDE SEQUENCE [LARGE SCALE GENOMIC DNA]</scope>
</reference>
<keyword evidence="2" id="KW-1185">Reference proteome</keyword>
<organism evidence="1 2">
    <name type="scientific">Stegodyphus mimosarum</name>
    <name type="common">African social velvet spider</name>
    <dbReference type="NCBI Taxonomy" id="407821"/>
    <lineage>
        <taxon>Eukaryota</taxon>
        <taxon>Metazoa</taxon>
        <taxon>Ecdysozoa</taxon>
        <taxon>Arthropoda</taxon>
        <taxon>Chelicerata</taxon>
        <taxon>Arachnida</taxon>
        <taxon>Araneae</taxon>
        <taxon>Araneomorphae</taxon>
        <taxon>Entelegynae</taxon>
        <taxon>Eresoidea</taxon>
        <taxon>Eresidae</taxon>
        <taxon>Stegodyphus</taxon>
    </lineage>
</organism>
<evidence type="ECO:0000313" key="1">
    <source>
        <dbReference type="EMBL" id="KFM78721.1"/>
    </source>
</evidence>
<dbReference type="Proteomes" id="UP000054359">
    <property type="component" value="Unassembled WGS sequence"/>
</dbReference>
<dbReference type="AlphaFoldDB" id="A0A087UMY2"/>
<proteinExistence type="predicted"/>
<dbReference type="OrthoDB" id="6747606at2759"/>
<gene>
    <name evidence="1" type="ORF">X975_21347</name>
</gene>
<evidence type="ECO:0000313" key="2">
    <source>
        <dbReference type="Proteomes" id="UP000054359"/>
    </source>
</evidence>
<accession>A0A087UMY2</accession>
<dbReference type="EMBL" id="KK120642">
    <property type="protein sequence ID" value="KFM78721.1"/>
    <property type="molecule type" value="Genomic_DNA"/>
</dbReference>